<evidence type="ECO:0000313" key="2">
    <source>
        <dbReference type="EMBL" id="ENU32579.1"/>
    </source>
</evidence>
<evidence type="ECO:0000256" key="1">
    <source>
        <dbReference type="SAM" id="SignalP"/>
    </source>
</evidence>
<evidence type="ECO:0000313" key="3">
    <source>
        <dbReference type="Proteomes" id="UP000018426"/>
    </source>
</evidence>
<proteinExistence type="predicted"/>
<dbReference type="AlphaFoldDB" id="N8RGC6"/>
<dbReference type="Proteomes" id="UP000018426">
    <property type="component" value="Unassembled WGS sequence"/>
</dbReference>
<comment type="caution">
    <text evidence="2">The sequence shown here is derived from an EMBL/GenBank/DDBJ whole genome shotgun (WGS) entry which is preliminary data.</text>
</comment>
<dbReference type="RefSeq" id="WP_004675059.1">
    <property type="nucleotide sequence ID" value="NZ_KB849218.1"/>
</dbReference>
<dbReference type="PATRIC" id="fig|1217671.3.peg.2521"/>
<name>N8RGC6_9GAMM</name>
<accession>N8RGC6</accession>
<sequence>MKKIFLLSSLVLCANVANAQLQILDNQQLQQVEGQASAATINWTLSLNQTSPGVFDTSACADLRFCRFAMSLNNRSDATGKKQWLVFKGLQGTIQLQNVQIDGADLIYKDKNLTDQIKAALQLTFSAADPIKIRNFGFDALSIQTDTVANEGAGNVPGYLVPTTAGTGTYAYNPGTFDGKHPVIANMGRETGFTGLVMNGNLAMQGTMKIFSCDQNMSRCQ</sequence>
<feature type="signal peptide" evidence="1">
    <location>
        <begin position="1"/>
        <end position="19"/>
    </location>
</feature>
<reference evidence="2 3" key="1">
    <citation type="submission" date="2013-02" db="EMBL/GenBank/DDBJ databases">
        <title>The Genome Sequence of Acinetobacter parvus NIPH 1103.</title>
        <authorList>
            <consortium name="The Broad Institute Genome Sequencing Platform"/>
            <consortium name="The Broad Institute Genome Sequencing Center for Infectious Disease"/>
            <person name="Cerqueira G."/>
            <person name="Feldgarden M."/>
            <person name="Courvalin P."/>
            <person name="Perichon B."/>
            <person name="Grillot-Courvalin C."/>
            <person name="Clermont D."/>
            <person name="Rocha E."/>
            <person name="Yoon E.-J."/>
            <person name="Nemec A."/>
            <person name="Walker B."/>
            <person name="Young S.K."/>
            <person name="Zeng Q."/>
            <person name="Gargeya S."/>
            <person name="Fitzgerald M."/>
            <person name="Haas B."/>
            <person name="Abouelleil A."/>
            <person name="Alvarado L."/>
            <person name="Arachchi H.M."/>
            <person name="Berlin A.M."/>
            <person name="Chapman S.B."/>
            <person name="Dewar J."/>
            <person name="Goldberg J."/>
            <person name="Griggs A."/>
            <person name="Gujja S."/>
            <person name="Hansen M."/>
            <person name="Howarth C."/>
            <person name="Imamovic A."/>
            <person name="Larimer J."/>
            <person name="McCowan C."/>
            <person name="Murphy C."/>
            <person name="Neiman D."/>
            <person name="Pearson M."/>
            <person name="Priest M."/>
            <person name="Roberts A."/>
            <person name="Saif S."/>
            <person name="Shea T."/>
            <person name="Sisk P."/>
            <person name="Sykes S."/>
            <person name="Wortman J."/>
            <person name="Nusbaum C."/>
            <person name="Birren B."/>
        </authorList>
    </citation>
    <scope>NUCLEOTIDE SEQUENCE [LARGE SCALE GENOMIC DNA]</scope>
    <source>
        <strain evidence="2 3">NIPH 1103</strain>
    </source>
</reference>
<organism evidence="2 3">
    <name type="scientific">Acinetobacter parvus NIPH 1103</name>
    <dbReference type="NCBI Taxonomy" id="1217671"/>
    <lineage>
        <taxon>Bacteria</taxon>
        <taxon>Pseudomonadati</taxon>
        <taxon>Pseudomonadota</taxon>
        <taxon>Gammaproteobacteria</taxon>
        <taxon>Moraxellales</taxon>
        <taxon>Moraxellaceae</taxon>
        <taxon>Acinetobacter</taxon>
    </lineage>
</organism>
<gene>
    <name evidence="2" type="ORF">F989_02563</name>
</gene>
<feature type="chain" id="PRO_5004132209" evidence="1">
    <location>
        <begin position="20"/>
        <end position="221"/>
    </location>
</feature>
<dbReference type="EMBL" id="APOL01000042">
    <property type="protein sequence ID" value="ENU32579.1"/>
    <property type="molecule type" value="Genomic_DNA"/>
</dbReference>
<keyword evidence="1" id="KW-0732">Signal</keyword>
<protein>
    <submittedName>
        <fullName evidence="2">Uncharacterized protein</fullName>
    </submittedName>
</protein>
<dbReference type="HOGENOM" id="CLU_1122714_0_0_6"/>